<evidence type="ECO:0000256" key="2">
    <source>
        <dbReference type="SAM" id="Phobius"/>
    </source>
</evidence>
<evidence type="ECO:0000313" key="4">
    <source>
        <dbReference type="Proteomes" id="UP001589890"/>
    </source>
</evidence>
<evidence type="ECO:0008006" key="5">
    <source>
        <dbReference type="Google" id="ProtNLM"/>
    </source>
</evidence>
<feature type="transmembrane region" description="Helical" evidence="2">
    <location>
        <begin position="66"/>
        <end position="90"/>
    </location>
</feature>
<dbReference type="RefSeq" id="WP_380052279.1">
    <property type="nucleotide sequence ID" value="NZ_JBHLTC010000034.1"/>
</dbReference>
<keyword evidence="2" id="KW-1133">Transmembrane helix</keyword>
<feature type="transmembrane region" description="Helical" evidence="2">
    <location>
        <begin position="184"/>
        <end position="203"/>
    </location>
</feature>
<feature type="transmembrane region" description="Helical" evidence="2">
    <location>
        <begin position="96"/>
        <end position="118"/>
    </location>
</feature>
<feature type="compositionally biased region" description="Polar residues" evidence="1">
    <location>
        <begin position="384"/>
        <end position="410"/>
    </location>
</feature>
<sequence length="417" mass="42295">MAWSDCILNPVGCTISKVGDSAAEAGWNKLTGWMARGLSDLSATVFAAFSTSTAPRFDQDWWTGNLALMVAISLPVLVIVVVLQCVSAVIRREPGGLGRALVGALIGTAGVPLAVGVVSMTGKAVDEMSLAILRDDVTADGVGRMFDLTVLLSAGSGGGFLLLAILLGLISLFGLYFVMLVREVALLAFVVFAPIALVSWTLAATRHWLRRWMEIVGALLFCKVAMAVIFTLGVSAIGASGQGNASNLGTFLGGTLLVAMAAFAPMATLSFLHWAGDQGHAAVQALQLGASGTAAAKEQVDAAQDWKADHFGGADADHDLIDPDGDTVDYDGADAGTAADGGDAAGQDDDVTTPPAAGTADTEYGSPPPSSGGDGDAGSPIAVATSNVVVNSDGDSATVPTDHSADTTSGRPAGEDD</sequence>
<evidence type="ECO:0000313" key="3">
    <source>
        <dbReference type="EMBL" id="MFC0627460.1"/>
    </source>
</evidence>
<accession>A0ABV6QSG2</accession>
<keyword evidence="2" id="KW-0472">Membrane</keyword>
<comment type="caution">
    <text evidence="3">The sequence shown here is derived from an EMBL/GenBank/DDBJ whole genome shotgun (WGS) entry which is preliminary data.</text>
</comment>
<proteinExistence type="predicted"/>
<keyword evidence="4" id="KW-1185">Reference proteome</keyword>
<feature type="compositionally biased region" description="Acidic residues" evidence="1">
    <location>
        <begin position="322"/>
        <end position="332"/>
    </location>
</feature>
<keyword evidence="2" id="KW-0812">Transmembrane</keyword>
<name>A0ABV6QSG2_9ACTN</name>
<dbReference type="Pfam" id="PF19590">
    <property type="entry name" value="TrbL_3"/>
    <property type="match status" value="1"/>
</dbReference>
<dbReference type="Proteomes" id="UP001589890">
    <property type="component" value="Unassembled WGS sequence"/>
</dbReference>
<protein>
    <recommendedName>
        <fullName evidence="5">TrbL/VirB6 plasmid conjugal transfer protein</fullName>
    </recommendedName>
</protein>
<organism evidence="3 4">
    <name type="scientific">Kribbella deserti</name>
    <dbReference type="NCBI Taxonomy" id="1926257"/>
    <lineage>
        <taxon>Bacteria</taxon>
        <taxon>Bacillati</taxon>
        <taxon>Actinomycetota</taxon>
        <taxon>Actinomycetes</taxon>
        <taxon>Propionibacteriales</taxon>
        <taxon>Kribbellaceae</taxon>
        <taxon>Kribbella</taxon>
    </lineage>
</organism>
<dbReference type="InterPro" id="IPR045782">
    <property type="entry name" value="TrbL_3"/>
</dbReference>
<feature type="transmembrane region" description="Helical" evidence="2">
    <location>
        <begin position="251"/>
        <end position="272"/>
    </location>
</feature>
<dbReference type="EMBL" id="JBHLTC010000034">
    <property type="protein sequence ID" value="MFC0627460.1"/>
    <property type="molecule type" value="Genomic_DNA"/>
</dbReference>
<feature type="compositionally biased region" description="Low complexity" evidence="1">
    <location>
        <begin position="333"/>
        <end position="342"/>
    </location>
</feature>
<gene>
    <name evidence="3" type="ORF">ACFFGN_25525</name>
</gene>
<feature type="transmembrane region" description="Helical" evidence="2">
    <location>
        <begin position="150"/>
        <end position="178"/>
    </location>
</feature>
<evidence type="ECO:0000256" key="1">
    <source>
        <dbReference type="SAM" id="MobiDB-lite"/>
    </source>
</evidence>
<reference evidence="3 4" key="1">
    <citation type="submission" date="2024-09" db="EMBL/GenBank/DDBJ databases">
        <authorList>
            <person name="Sun Q."/>
            <person name="Mori K."/>
        </authorList>
    </citation>
    <scope>NUCLEOTIDE SEQUENCE [LARGE SCALE GENOMIC DNA]</scope>
    <source>
        <strain evidence="3 4">CGMCC 1.15906</strain>
    </source>
</reference>
<feature type="transmembrane region" description="Helical" evidence="2">
    <location>
        <begin position="215"/>
        <end position="239"/>
    </location>
</feature>
<feature type="region of interest" description="Disordered" evidence="1">
    <location>
        <begin position="314"/>
        <end position="417"/>
    </location>
</feature>